<dbReference type="AlphaFoldDB" id="A0A090EUH3"/>
<evidence type="ECO:0000313" key="2">
    <source>
        <dbReference type="Proteomes" id="UP000046373"/>
    </source>
</evidence>
<sequence>MDASRFARRALSYQSFECGLVRLELAAIFTLKSSLLRAADPEQLLVSPHVQGLVPGRAVQALVTGAPFHVALRG</sequence>
<name>A0A090EUH3_MESPL</name>
<dbReference type="Proteomes" id="UP000046373">
    <property type="component" value="Unassembled WGS sequence"/>
</dbReference>
<evidence type="ECO:0000313" key="1">
    <source>
        <dbReference type="EMBL" id="CDX35161.1"/>
    </source>
</evidence>
<accession>A0A090EUH3</accession>
<dbReference type="EMBL" id="CCNB01000012">
    <property type="protein sequence ID" value="CDX35161.1"/>
    <property type="molecule type" value="Genomic_DNA"/>
</dbReference>
<organism evidence="1 2">
    <name type="scientific">Mesorhizobium plurifarium</name>
    <dbReference type="NCBI Taxonomy" id="69974"/>
    <lineage>
        <taxon>Bacteria</taxon>
        <taxon>Pseudomonadati</taxon>
        <taxon>Pseudomonadota</taxon>
        <taxon>Alphaproteobacteria</taxon>
        <taxon>Hyphomicrobiales</taxon>
        <taxon>Phyllobacteriaceae</taxon>
        <taxon>Mesorhizobium</taxon>
    </lineage>
</organism>
<protein>
    <submittedName>
        <fullName evidence="1">Uncharacterized protein</fullName>
    </submittedName>
</protein>
<proteinExistence type="predicted"/>
<gene>
    <name evidence="1" type="ORF">MPLDJ20_20084</name>
</gene>
<reference evidence="1 2" key="1">
    <citation type="submission" date="2014-08" db="EMBL/GenBank/DDBJ databases">
        <authorList>
            <person name="Moulin Lionel"/>
        </authorList>
    </citation>
    <scope>NUCLEOTIDE SEQUENCE [LARGE SCALE GENOMIC DNA]</scope>
</reference>